<feature type="compositionally biased region" description="Low complexity" evidence="2">
    <location>
        <begin position="263"/>
        <end position="276"/>
    </location>
</feature>
<dbReference type="Proteomes" id="UP000221980">
    <property type="component" value="Unassembled WGS sequence"/>
</dbReference>
<keyword evidence="1" id="KW-0472">Membrane</keyword>
<dbReference type="Gene3D" id="3.40.50.2300">
    <property type="match status" value="3"/>
</dbReference>
<dbReference type="CDD" id="cd06339">
    <property type="entry name" value="PBP1_YraM_LppC_lipoprotein-like"/>
    <property type="match status" value="1"/>
</dbReference>
<feature type="compositionally biased region" description="Polar residues" evidence="2">
    <location>
        <begin position="207"/>
        <end position="232"/>
    </location>
</feature>
<dbReference type="PANTHER" id="PTHR38038">
    <property type="entry name" value="PENICILLIN-BINDING PROTEIN ACTIVATOR LPOA"/>
    <property type="match status" value="1"/>
</dbReference>
<dbReference type="InterPro" id="IPR028082">
    <property type="entry name" value="Peripla_BP_I"/>
</dbReference>
<feature type="compositionally biased region" description="Polar residues" evidence="2">
    <location>
        <begin position="241"/>
        <end position="255"/>
    </location>
</feature>
<evidence type="ECO:0000313" key="4">
    <source>
        <dbReference type="Proteomes" id="UP000221980"/>
    </source>
</evidence>
<dbReference type="GO" id="GO:0030234">
    <property type="term" value="F:enzyme regulator activity"/>
    <property type="evidence" value="ECO:0007669"/>
    <property type="project" value="TreeGrafter"/>
</dbReference>
<feature type="region of interest" description="Disordered" evidence="2">
    <location>
        <begin position="615"/>
        <end position="657"/>
    </location>
</feature>
<dbReference type="Gene3D" id="1.25.40.650">
    <property type="match status" value="1"/>
</dbReference>
<dbReference type="PANTHER" id="PTHR38038:SF1">
    <property type="entry name" value="PENICILLIN-BINDING PROTEIN ACTIVATOR LPOA"/>
    <property type="match status" value="1"/>
</dbReference>
<dbReference type="EMBL" id="NITZ01000024">
    <property type="protein sequence ID" value="PHM46981.1"/>
    <property type="molecule type" value="Genomic_DNA"/>
</dbReference>
<evidence type="ECO:0000313" key="3">
    <source>
        <dbReference type="EMBL" id="PHM46981.1"/>
    </source>
</evidence>
<feature type="compositionally biased region" description="Polar residues" evidence="2">
    <location>
        <begin position="615"/>
        <end position="635"/>
    </location>
</feature>
<gene>
    <name evidence="3" type="ORF">Xmir_03676</name>
</gene>
<comment type="caution">
    <text evidence="3">The sequence shown here is derived from an EMBL/GenBank/DDBJ whole genome shotgun (WGS) entry which is preliminary data.</text>
</comment>
<evidence type="ECO:0000256" key="1">
    <source>
        <dbReference type="ARBA" id="ARBA00023136"/>
    </source>
</evidence>
<evidence type="ECO:0000256" key="2">
    <source>
        <dbReference type="SAM" id="MobiDB-lite"/>
    </source>
</evidence>
<dbReference type="AlphaFoldDB" id="A0A2D0JL61"/>
<feature type="region of interest" description="Disordered" evidence="2">
    <location>
        <begin position="197"/>
        <end position="279"/>
    </location>
</feature>
<protein>
    <submittedName>
        <fullName evidence="3">Penicillin-binding protein activator LpoA</fullName>
    </submittedName>
</protein>
<reference evidence="3 4" key="1">
    <citation type="journal article" date="2017" name="Nat. Microbiol.">
        <title>Natural product diversity associated with the nematode symbionts Photorhabdus and Xenorhabdus.</title>
        <authorList>
            <person name="Tobias N.J."/>
            <person name="Wolff H."/>
            <person name="Djahanschiri B."/>
            <person name="Grundmann F."/>
            <person name="Kronenwerth M."/>
            <person name="Shi Y.M."/>
            <person name="Simonyi S."/>
            <person name="Grun P."/>
            <person name="Shapiro-Ilan D."/>
            <person name="Pidot S.J."/>
            <person name="Stinear T.P."/>
            <person name="Ebersberger I."/>
            <person name="Bode H.B."/>
        </authorList>
    </citation>
    <scope>NUCLEOTIDE SEQUENCE [LARGE SCALE GENOMIC DNA]</scope>
    <source>
        <strain evidence="3 4">DSM 17902</strain>
    </source>
</reference>
<name>A0A2D0JL61_9GAMM</name>
<keyword evidence="4" id="KW-1185">Reference proteome</keyword>
<sequence>MLPSIFVRFKTVLVYTALLSTMIIAGCTMPERQGQPTSQPQDKISAEINRYQAIIDAAHNQPSLDVIRAYIALEPHVTDEAGRQKNIDETWQVLTHLSPQQLSELVINANEYTLQGWLDLLNAYQTNRQDLDKLRSAIHDWQIRYSNNPAARSLPTELQQMLQKSKDGHAIIGLFLPLSGQAKVFGEAIRQGFLDAQKGLPKPSLPANVTDSGSNDTTNAAHTQNTDATAAASTPEGESVAGTSVASISDASNTPLADETNRSSSTEISATTTSSTINDAPVNDQAVKVYDTNSQPLANLLAQAEQDGVTLVVGPLLKPNVEQLVQVETPLNILALNELDVPQVRPNICYFSLSPEDEAKSAAIHIWQQQKRNPLILIPRTDLGSRVAKAFAKEWQKLGGQAVLQQTFGTTGEMRQSMNRGVGIRMSGTRVPVSASVTDSAQGNISQSNISQDNISQNNISQNNTNTPVISPSSANGPVDAVYIVATADELSIIKPMIDMAISSRKKPALYANSRSNKSGTGPDFRLEMDGMQFSDIPLLTGTNVPLMQQAAKKFTNDYSLMRLYAMGIDAWSLANQFTQMQQESGFRLNGASGELSVTDNCIISRQLPWMQFSNGRITPENSNHVGNSTGTDGINNPDNVNDSDNVNNSGQSNAVQ</sequence>
<dbReference type="GO" id="GO:0009252">
    <property type="term" value="P:peptidoglycan biosynthetic process"/>
    <property type="evidence" value="ECO:0007669"/>
    <property type="project" value="TreeGrafter"/>
</dbReference>
<dbReference type="RefSeq" id="WP_099115575.1">
    <property type="nucleotide sequence ID" value="NZ_CAWNQI010000056.1"/>
</dbReference>
<accession>A0A2D0JL61</accession>
<dbReference type="SUPFAM" id="SSF53822">
    <property type="entry name" value="Periplasmic binding protein-like I"/>
    <property type="match status" value="1"/>
</dbReference>
<dbReference type="GO" id="GO:0031241">
    <property type="term" value="C:periplasmic side of cell outer membrane"/>
    <property type="evidence" value="ECO:0007669"/>
    <property type="project" value="TreeGrafter"/>
</dbReference>
<dbReference type="InterPro" id="IPR007443">
    <property type="entry name" value="LpoA"/>
</dbReference>
<dbReference type="Pfam" id="PF04348">
    <property type="entry name" value="LppC"/>
    <property type="match status" value="2"/>
</dbReference>
<feature type="compositionally biased region" description="Low complexity" evidence="2">
    <location>
        <begin position="636"/>
        <end position="657"/>
    </location>
</feature>
<proteinExistence type="predicted"/>
<organism evidence="3 4">
    <name type="scientific">Xenorhabdus miraniensis</name>
    <dbReference type="NCBI Taxonomy" id="351674"/>
    <lineage>
        <taxon>Bacteria</taxon>
        <taxon>Pseudomonadati</taxon>
        <taxon>Pseudomonadota</taxon>
        <taxon>Gammaproteobacteria</taxon>
        <taxon>Enterobacterales</taxon>
        <taxon>Morganellaceae</taxon>
        <taxon>Xenorhabdus</taxon>
    </lineage>
</organism>
<dbReference type="OrthoDB" id="6708821at2"/>